<evidence type="ECO:0000313" key="1">
    <source>
        <dbReference type="EMBL" id="MEQ2241151.1"/>
    </source>
</evidence>
<name>A0ABV0U8U5_9TELE</name>
<organism evidence="1 2">
    <name type="scientific">Ilyodon furcidens</name>
    <name type="common">goldbreast splitfin</name>
    <dbReference type="NCBI Taxonomy" id="33524"/>
    <lineage>
        <taxon>Eukaryota</taxon>
        <taxon>Metazoa</taxon>
        <taxon>Chordata</taxon>
        <taxon>Craniata</taxon>
        <taxon>Vertebrata</taxon>
        <taxon>Euteleostomi</taxon>
        <taxon>Actinopterygii</taxon>
        <taxon>Neopterygii</taxon>
        <taxon>Teleostei</taxon>
        <taxon>Neoteleostei</taxon>
        <taxon>Acanthomorphata</taxon>
        <taxon>Ovalentaria</taxon>
        <taxon>Atherinomorphae</taxon>
        <taxon>Cyprinodontiformes</taxon>
        <taxon>Goodeidae</taxon>
        <taxon>Ilyodon</taxon>
    </lineage>
</organism>
<comment type="caution">
    <text evidence="1">The sequence shown here is derived from an EMBL/GenBank/DDBJ whole genome shotgun (WGS) entry which is preliminary data.</text>
</comment>
<proteinExistence type="predicted"/>
<evidence type="ECO:0000313" key="2">
    <source>
        <dbReference type="Proteomes" id="UP001482620"/>
    </source>
</evidence>
<sequence>MFGEDISGKFLEKWMTTFKKKIIQQCIKLPSPNELEDLLLAADTPDDGTQVDDDIGWDGDLSLILLLLHLIPPLPWVVRNQGRCLLPKQRSILWSS</sequence>
<gene>
    <name evidence="1" type="ORF">ILYODFUR_022448</name>
</gene>
<reference evidence="1 2" key="1">
    <citation type="submission" date="2021-06" db="EMBL/GenBank/DDBJ databases">
        <authorList>
            <person name="Palmer J.M."/>
        </authorList>
    </citation>
    <scope>NUCLEOTIDE SEQUENCE [LARGE SCALE GENOMIC DNA]</scope>
    <source>
        <strain evidence="2">if_2019</strain>
        <tissue evidence="1">Muscle</tissue>
    </source>
</reference>
<accession>A0ABV0U8U5</accession>
<keyword evidence="2" id="KW-1185">Reference proteome</keyword>
<protein>
    <submittedName>
        <fullName evidence="1">Uncharacterized protein</fullName>
    </submittedName>
</protein>
<dbReference type="EMBL" id="JAHRIQ010060403">
    <property type="protein sequence ID" value="MEQ2241151.1"/>
    <property type="molecule type" value="Genomic_DNA"/>
</dbReference>
<feature type="non-terminal residue" evidence="1">
    <location>
        <position position="96"/>
    </location>
</feature>
<dbReference type="Proteomes" id="UP001482620">
    <property type="component" value="Unassembled WGS sequence"/>
</dbReference>